<accession>A0A086MUD9</accession>
<evidence type="ECO:0000256" key="4">
    <source>
        <dbReference type="ARBA" id="ARBA00023136"/>
    </source>
</evidence>
<comment type="caution">
    <text evidence="7">The sequence shown here is derived from an EMBL/GenBank/DDBJ whole genome shotgun (WGS) entry which is preliminary data.</text>
</comment>
<feature type="transmembrane region" description="Helical" evidence="5">
    <location>
        <begin position="78"/>
        <end position="98"/>
    </location>
</feature>
<comment type="subcellular location">
    <subcellularLocation>
        <location evidence="1">Membrane</location>
        <topology evidence="1">Multi-pass membrane protein</topology>
    </subcellularLocation>
</comment>
<dbReference type="AlphaFoldDB" id="A0A086MUD9"/>
<keyword evidence="2 5" id="KW-0812">Transmembrane</keyword>
<evidence type="ECO:0000256" key="3">
    <source>
        <dbReference type="ARBA" id="ARBA00022989"/>
    </source>
</evidence>
<sequence>MSALVLCHFALALFAAPLVRRCGTRAFLVLALPPAAAAVWAATRWSTTAAGGADTVEWIRLPAYRVDWALRLDALAELMVLLAAGVGTLVLMHCASYFDDRSRQLGRFAGNLLALPGRCWAWSSPTISFCCTSSGN</sequence>
<evidence type="ECO:0000259" key="6">
    <source>
        <dbReference type="Pfam" id="PF00662"/>
    </source>
</evidence>
<dbReference type="PANTHER" id="PTHR43373">
    <property type="entry name" value="NA(+)/H(+) ANTIPORTER SUBUNIT"/>
    <property type="match status" value="1"/>
</dbReference>
<proteinExistence type="predicted"/>
<gene>
    <name evidence="7" type="ORF">FM21_16480</name>
</gene>
<evidence type="ECO:0000313" key="8">
    <source>
        <dbReference type="Proteomes" id="UP000029095"/>
    </source>
</evidence>
<keyword evidence="8" id="KW-1185">Reference proteome</keyword>
<name>A0A086MUD9_9ACTN</name>
<dbReference type="Proteomes" id="UP000029095">
    <property type="component" value="Unassembled WGS sequence"/>
</dbReference>
<evidence type="ECO:0000256" key="5">
    <source>
        <dbReference type="SAM" id="Phobius"/>
    </source>
</evidence>
<dbReference type="HOGENOM" id="CLU_1874302_0_0_11"/>
<dbReference type="PANTHER" id="PTHR43373:SF1">
    <property type="entry name" value="NA(+)_H(+) ANTIPORTER SUBUNIT A"/>
    <property type="match status" value="1"/>
</dbReference>
<keyword evidence="4 5" id="KW-0472">Membrane</keyword>
<feature type="domain" description="NADH-Ubiquinone oxidoreductase (complex I) chain 5 N-terminal" evidence="6">
    <location>
        <begin position="58"/>
        <end position="108"/>
    </location>
</feature>
<evidence type="ECO:0000256" key="1">
    <source>
        <dbReference type="ARBA" id="ARBA00004141"/>
    </source>
</evidence>
<evidence type="ECO:0000256" key="2">
    <source>
        <dbReference type="ARBA" id="ARBA00022692"/>
    </source>
</evidence>
<evidence type="ECO:0000313" key="7">
    <source>
        <dbReference type="EMBL" id="KFG72507.1"/>
    </source>
</evidence>
<dbReference type="STRING" id="1915400.FM21_16480"/>
<reference evidence="7 8" key="1">
    <citation type="submission" date="2014-05" db="EMBL/GenBank/DDBJ databases">
        <title>Complete genome sequence of the Streptomyces mutabilis TRM45540.</title>
        <authorList>
            <person name="Luo X."/>
            <person name="Zhang L."/>
        </authorList>
    </citation>
    <scope>NUCLEOTIDE SEQUENCE [LARGE SCALE GENOMIC DNA]</scope>
    <source>
        <strain evidence="7 8">TRM45540</strain>
    </source>
</reference>
<keyword evidence="3 5" id="KW-1133">Transmembrane helix</keyword>
<dbReference type="EMBL" id="JNFQ01000002">
    <property type="protein sequence ID" value="KFG72507.1"/>
    <property type="molecule type" value="Genomic_DNA"/>
</dbReference>
<dbReference type="InterPro" id="IPR001516">
    <property type="entry name" value="Proton_antipo_N"/>
</dbReference>
<protein>
    <recommendedName>
        <fullName evidence="6">NADH-Ubiquinone oxidoreductase (complex I) chain 5 N-terminal domain-containing protein</fullName>
    </recommendedName>
</protein>
<dbReference type="GO" id="GO:0016020">
    <property type="term" value="C:membrane"/>
    <property type="evidence" value="ECO:0007669"/>
    <property type="project" value="UniProtKB-SubCell"/>
</dbReference>
<dbReference type="Pfam" id="PF00662">
    <property type="entry name" value="Proton_antipo_N"/>
    <property type="match status" value="1"/>
</dbReference>
<dbReference type="InterPro" id="IPR050616">
    <property type="entry name" value="CPA3_Na-H_Antiporter_A"/>
</dbReference>
<organism evidence="7 8">
    <name type="scientific">Streptomyces mutabilis</name>
    <dbReference type="NCBI Taxonomy" id="67332"/>
    <lineage>
        <taxon>Bacteria</taxon>
        <taxon>Bacillati</taxon>
        <taxon>Actinomycetota</taxon>
        <taxon>Actinomycetes</taxon>
        <taxon>Kitasatosporales</taxon>
        <taxon>Streptomycetaceae</taxon>
        <taxon>Streptomyces</taxon>
    </lineage>
</organism>